<dbReference type="PANTHER" id="PTHR30273:SF2">
    <property type="entry name" value="PROTEIN FECR"/>
    <property type="match status" value="1"/>
</dbReference>
<dbReference type="PIRSF" id="PIRSF018266">
    <property type="entry name" value="FecR"/>
    <property type="match status" value="1"/>
</dbReference>
<gene>
    <name evidence="4" type="ORF">HH800_06400</name>
</gene>
<dbReference type="InterPro" id="IPR032623">
    <property type="entry name" value="FecR_N"/>
</dbReference>
<keyword evidence="1" id="KW-0812">Transmembrane</keyword>
<feature type="domain" description="FecR protein" evidence="2">
    <location>
        <begin position="116"/>
        <end position="208"/>
    </location>
</feature>
<dbReference type="InterPro" id="IPR006860">
    <property type="entry name" value="FecR"/>
</dbReference>
<protein>
    <submittedName>
        <fullName evidence="4">DUF4880 domain-containing protein</fullName>
    </submittedName>
</protein>
<dbReference type="AlphaFoldDB" id="A0A6M4G5H9"/>
<keyword evidence="1" id="KW-0472">Membrane</keyword>
<dbReference type="Proteomes" id="UP000502611">
    <property type="component" value="Chromosome"/>
</dbReference>
<evidence type="ECO:0000313" key="4">
    <source>
        <dbReference type="EMBL" id="QJR01864.1"/>
    </source>
</evidence>
<organism evidence="4 5">
    <name type="scientific">Sphingobium yanoikuyae</name>
    <name type="common">Sphingomonas yanoikuyae</name>
    <dbReference type="NCBI Taxonomy" id="13690"/>
    <lineage>
        <taxon>Bacteria</taxon>
        <taxon>Pseudomonadati</taxon>
        <taxon>Pseudomonadota</taxon>
        <taxon>Alphaproteobacteria</taxon>
        <taxon>Sphingomonadales</taxon>
        <taxon>Sphingomonadaceae</taxon>
        <taxon>Sphingobium</taxon>
    </lineage>
</organism>
<accession>A0A6M4G5H9</accession>
<evidence type="ECO:0000259" key="2">
    <source>
        <dbReference type="Pfam" id="PF04773"/>
    </source>
</evidence>
<name>A0A6M4G5H9_SPHYA</name>
<keyword evidence="1" id="KW-1133">Transmembrane helix</keyword>
<dbReference type="InterPro" id="IPR012373">
    <property type="entry name" value="Ferrdict_sens_TM"/>
</dbReference>
<reference evidence="4 5" key="1">
    <citation type="submission" date="2020-04" db="EMBL/GenBank/DDBJ databases">
        <title>The Whole Genome Analysis of High salt-tolerant Sphingobium yanoikuyae YC-XJ2 with Aryl organophosphorus flame retardants (aryl-OPFRs)-degrading capacity and characteristics of Related phosphotriesterase.</title>
        <authorList>
            <person name="Li X."/>
        </authorList>
    </citation>
    <scope>NUCLEOTIDE SEQUENCE [LARGE SCALE GENOMIC DNA]</scope>
    <source>
        <strain evidence="4 5">YC-XJ2</strain>
    </source>
</reference>
<dbReference type="Pfam" id="PF16220">
    <property type="entry name" value="DUF4880"/>
    <property type="match status" value="1"/>
</dbReference>
<proteinExistence type="predicted"/>
<dbReference type="Pfam" id="PF04773">
    <property type="entry name" value="FecR"/>
    <property type="match status" value="1"/>
</dbReference>
<evidence type="ECO:0000259" key="3">
    <source>
        <dbReference type="Pfam" id="PF16220"/>
    </source>
</evidence>
<dbReference type="EMBL" id="CP053021">
    <property type="protein sequence ID" value="QJR01864.1"/>
    <property type="molecule type" value="Genomic_DNA"/>
</dbReference>
<dbReference type="GO" id="GO:0016989">
    <property type="term" value="F:sigma factor antagonist activity"/>
    <property type="evidence" value="ECO:0007669"/>
    <property type="project" value="TreeGrafter"/>
</dbReference>
<evidence type="ECO:0000313" key="5">
    <source>
        <dbReference type="Proteomes" id="UP000502611"/>
    </source>
</evidence>
<dbReference type="PANTHER" id="PTHR30273">
    <property type="entry name" value="PERIPLASMIC SIGNAL SENSOR AND SIGMA FACTOR ACTIVATOR FECR-RELATED"/>
    <property type="match status" value="1"/>
</dbReference>
<feature type="transmembrane region" description="Helical" evidence="1">
    <location>
        <begin position="92"/>
        <end position="113"/>
    </location>
</feature>
<dbReference type="RefSeq" id="WP_169860545.1">
    <property type="nucleotide sequence ID" value="NZ_CP053021.1"/>
</dbReference>
<dbReference type="Gene3D" id="2.60.120.1440">
    <property type="match status" value="1"/>
</dbReference>
<feature type="domain" description="FecR N-terminal" evidence="3">
    <location>
        <begin position="16"/>
        <end position="52"/>
    </location>
</feature>
<evidence type="ECO:0000256" key="1">
    <source>
        <dbReference type="SAM" id="Phobius"/>
    </source>
</evidence>
<sequence length="327" mass="35679">MIDPQTPMLPDEAGAQAHHWIARLASGEITETEMADFRQWRSLSDNEQIFRRERALWRRLDGVEGAFSVRAMPRRRNGRPVRRLHFGKRRMLVGAVAASLIALMAGPQLALMMRADHRTSTGEIRRVALVDGSEAVLDSGSAIAVDFKASGRDVTLLAGRAWFNVRHDDARPFRVAALGGVTQDIGTAFEVERGDDGVNVGVTDGSVKLTSSIQGTPLVLKAGQHAHYDSGVAVQQTAGLPTDDIAAWRTGELLIRDMEVSAAIRAIARYRKTPVFIWSTMDRLEPVSGTFTTDQPDDALTTLAQMRGLEITRLPGGVLFVRGASAD</sequence>